<accession>A0A9P8TEZ9</accession>
<dbReference type="InterPro" id="IPR007763">
    <property type="entry name" value="NDUFA12"/>
</dbReference>
<evidence type="ECO:0000313" key="3">
    <source>
        <dbReference type="Proteomes" id="UP000769528"/>
    </source>
</evidence>
<dbReference type="OrthoDB" id="10255576at2759"/>
<dbReference type="AlphaFoldDB" id="A0A9P8TEZ9"/>
<proteinExistence type="inferred from homology"/>
<dbReference type="InterPro" id="IPR052618">
    <property type="entry name" value="ComplexI_NDUFA12"/>
</dbReference>
<dbReference type="Pfam" id="PF05071">
    <property type="entry name" value="NDUFA12"/>
    <property type="match status" value="1"/>
</dbReference>
<protein>
    <recommendedName>
        <fullName evidence="4">NADH dehydrogenase [ubiquinone] 1 alpha subcomplex subunit</fullName>
    </recommendedName>
</protein>
<dbReference type="EMBL" id="JAEUBF010000550">
    <property type="protein sequence ID" value="KAH3677133.1"/>
    <property type="molecule type" value="Genomic_DNA"/>
</dbReference>
<dbReference type="PANTHER" id="PTHR32470:SF2">
    <property type="entry name" value="NADH DEHYDROGENASE [UBIQUINONE] 1 ALPHA SUBCOMPLEX ASSEMBLY FACTOR 2"/>
    <property type="match status" value="1"/>
</dbReference>
<evidence type="ECO:0000313" key="2">
    <source>
        <dbReference type="EMBL" id="KAH3677133.1"/>
    </source>
</evidence>
<dbReference type="PANTHER" id="PTHR32470">
    <property type="entry name" value="ADH DEHYDROGENASE [UBIQUINONE] 1 ALPHA SUBCOMPLEX ASSEMBLY FACTOR 2"/>
    <property type="match status" value="1"/>
</dbReference>
<sequence length="117" mass="14461">MDRISRKVPLILRLYHFYFSLRSVPFRKKWFLGYDLEGNSYWEFQLSKSLPKRRMVKQLHKTGMDFQLNPRWLQWLRFTRKDPPKIEELVAEEERIKRVKYLAHEINEKHKKLESAP</sequence>
<name>A0A9P8TEZ9_9ASCO</name>
<dbReference type="GO" id="GO:0005739">
    <property type="term" value="C:mitochondrion"/>
    <property type="evidence" value="ECO:0007669"/>
    <property type="project" value="TreeGrafter"/>
</dbReference>
<evidence type="ECO:0000256" key="1">
    <source>
        <dbReference type="ARBA" id="ARBA00007355"/>
    </source>
</evidence>
<dbReference type="GO" id="GO:0045271">
    <property type="term" value="C:respiratory chain complex I"/>
    <property type="evidence" value="ECO:0007669"/>
    <property type="project" value="InterPro"/>
</dbReference>
<evidence type="ECO:0008006" key="4">
    <source>
        <dbReference type="Google" id="ProtNLM"/>
    </source>
</evidence>
<keyword evidence="3" id="KW-1185">Reference proteome</keyword>
<comment type="similarity">
    <text evidence="1">Belongs to the complex I NDUFA12 subunit family.</text>
</comment>
<dbReference type="GO" id="GO:0032981">
    <property type="term" value="P:mitochondrial respiratory chain complex I assembly"/>
    <property type="evidence" value="ECO:0007669"/>
    <property type="project" value="TreeGrafter"/>
</dbReference>
<reference evidence="2" key="1">
    <citation type="journal article" date="2021" name="Open Biol.">
        <title>Shared evolutionary footprints suggest mitochondrial oxidative damage underlies multiple complex I losses in fungi.</title>
        <authorList>
            <person name="Schikora-Tamarit M.A."/>
            <person name="Marcet-Houben M."/>
            <person name="Nosek J."/>
            <person name="Gabaldon T."/>
        </authorList>
    </citation>
    <scope>NUCLEOTIDE SEQUENCE</scope>
    <source>
        <strain evidence="2">CBS6341</strain>
    </source>
</reference>
<dbReference type="Proteomes" id="UP000769528">
    <property type="component" value="Unassembled WGS sequence"/>
</dbReference>
<reference evidence="2" key="2">
    <citation type="submission" date="2021-01" db="EMBL/GenBank/DDBJ databases">
        <authorList>
            <person name="Schikora-Tamarit M.A."/>
        </authorList>
    </citation>
    <scope>NUCLEOTIDE SEQUENCE</scope>
    <source>
        <strain evidence="2">CBS6341</strain>
    </source>
</reference>
<organism evidence="2 3">
    <name type="scientific">Wickerhamomyces mucosus</name>
    <dbReference type="NCBI Taxonomy" id="1378264"/>
    <lineage>
        <taxon>Eukaryota</taxon>
        <taxon>Fungi</taxon>
        <taxon>Dikarya</taxon>
        <taxon>Ascomycota</taxon>
        <taxon>Saccharomycotina</taxon>
        <taxon>Saccharomycetes</taxon>
        <taxon>Phaffomycetales</taxon>
        <taxon>Wickerhamomycetaceae</taxon>
        <taxon>Wickerhamomyces</taxon>
    </lineage>
</organism>
<gene>
    <name evidence="2" type="ORF">WICMUC_001888</name>
</gene>
<comment type="caution">
    <text evidence="2">The sequence shown here is derived from an EMBL/GenBank/DDBJ whole genome shotgun (WGS) entry which is preliminary data.</text>
</comment>